<protein>
    <recommendedName>
        <fullName evidence="3">TonB C-terminal domain-containing protein</fullName>
    </recommendedName>
</protein>
<feature type="region of interest" description="Disordered" evidence="1">
    <location>
        <begin position="165"/>
        <end position="185"/>
    </location>
</feature>
<dbReference type="InterPro" id="IPR037682">
    <property type="entry name" value="TonB_C"/>
</dbReference>
<dbReference type="Gene3D" id="3.30.1150.10">
    <property type="match status" value="1"/>
</dbReference>
<keyword evidence="5" id="KW-1185">Reference proteome</keyword>
<reference evidence="4" key="1">
    <citation type="submission" date="2020-05" db="EMBL/GenBank/DDBJ databases">
        <title>Chitinophaga laudate sp. nov., isolated from a tropical peat swamp.</title>
        <authorList>
            <person name="Goh C.B.S."/>
            <person name="Lee M.S."/>
            <person name="Parimannan S."/>
            <person name="Pasbakhsh P."/>
            <person name="Yule C.M."/>
            <person name="Rajandas H."/>
            <person name="Loke S."/>
            <person name="Croft L."/>
            <person name="Tan J.B.L."/>
        </authorList>
    </citation>
    <scope>NUCLEOTIDE SEQUENCE</scope>
    <source>
        <strain evidence="4">Mgbs1</strain>
    </source>
</reference>
<proteinExistence type="predicted"/>
<gene>
    <name evidence="4" type="ORF">ECE50_022535</name>
</gene>
<keyword evidence="2" id="KW-0472">Membrane</keyword>
<sequence>MPDKESHNKPVVSAELIRQYLAGELDDKAMHDLERQALDDPFLADALDGYAMHTPDQHHHLDDLTARLTERIAPRRSRVRTMYYRWAAAAAILLLLFTGGWFLVREEADRKPIAAVTQPAVPAEAPALRESTHISDTGKTSATADNPAALMDTDAAPVTLAAADKHKKGNAVARKSAEEMSMSSMSKEDAEMVVMKDMKAPAITAAPAAAPAAVAKEMAYGYVKPLPDTDTHVNAMLSRKVAGTEMSAVNVQESRMRARKGTAPEPMPAAGWETYQHYLAKHTKNPDNQFEGIVRISFTVNADSTLHDFKVIKGLNPACDAEAIRVVKEGPVWKPAPDGKPAIIELQLEFVKKKED</sequence>
<dbReference type="AlphaFoldDB" id="A0A3S1CVF0"/>
<feature type="domain" description="TonB C-terminal" evidence="3">
    <location>
        <begin position="290"/>
        <end position="348"/>
    </location>
</feature>
<dbReference type="InterPro" id="IPR051045">
    <property type="entry name" value="TonB-dependent_transducer"/>
</dbReference>
<name>A0A3S1CVF0_9BACT</name>
<dbReference type="EMBL" id="RIAR02000001">
    <property type="protein sequence ID" value="NSL89636.1"/>
    <property type="molecule type" value="Genomic_DNA"/>
</dbReference>
<feature type="compositionally biased region" description="Polar residues" evidence="1">
    <location>
        <begin position="134"/>
        <end position="144"/>
    </location>
</feature>
<dbReference type="PANTHER" id="PTHR33446">
    <property type="entry name" value="PROTEIN TONB-RELATED"/>
    <property type="match status" value="1"/>
</dbReference>
<dbReference type="PANTHER" id="PTHR33446:SF2">
    <property type="entry name" value="PROTEIN TONB"/>
    <property type="match status" value="1"/>
</dbReference>
<evidence type="ECO:0000313" key="4">
    <source>
        <dbReference type="EMBL" id="NSL89636.1"/>
    </source>
</evidence>
<dbReference type="OrthoDB" id="1112758at2"/>
<keyword evidence="2" id="KW-1133">Transmembrane helix</keyword>
<evidence type="ECO:0000256" key="1">
    <source>
        <dbReference type="SAM" id="MobiDB-lite"/>
    </source>
</evidence>
<evidence type="ECO:0000313" key="5">
    <source>
        <dbReference type="Proteomes" id="UP000281028"/>
    </source>
</evidence>
<organism evidence="4 5">
    <name type="scientific">Chitinophaga solisilvae</name>
    <dbReference type="NCBI Taxonomy" id="1233460"/>
    <lineage>
        <taxon>Bacteria</taxon>
        <taxon>Pseudomonadati</taxon>
        <taxon>Bacteroidota</taxon>
        <taxon>Chitinophagia</taxon>
        <taxon>Chitinophagales</taxon>
        <taxon>Chitinophagaceae</taxon>
        <taxon>Chitinophaga</taxon>
    </lineage>
</organism>
<evidence type="ECO:0000256" key="2">
    <source>
        <dbReference type="SAM" id="Phobius"/>
    </source>
</evidence>
<dbReference type="Proteomes" id="UP000281028">
    <property type="component" value="Unassembled WGS sequence"/>
</dbReference>
<feature type="region of interest" description="Disordered" evidence="1">
    <location>
        <begin position="121"/>
        <end position="149"/>
    </location>
</feature>
<dbReference type="GO" id="GO:0055085">
    <property type="term" value="P:transmembrane transport"/>
    <property type="evidence" value="ECO:0007669"/>
    <property type="project" value="InterPro"/>
</dbReference>
<dbReference type="SUPFAM" id="SSF74653">
    <property type="entry name" value="TolA/TonB C-terminal domain"/>
    <property type="match status" value="1"/>
</dbReference>
<accession>A0A3S1CVF0</accession>
<feature type="transmembrane region" description="Helical" evidence="2">
    <location>
        <begin position="83"/>
        <end position="104"/>
    </location>
</feature>
<dbReference type="Pfam" id="PF03544">
    <property type="entry name" value="TonB_C"/>
    <property type="match status" value="1"/>
</dbReference>
<dbReference type="GO" id="GO:0031992">
    <property type="term" value="F:energy transducer activity"/>
    <property type="evidence" value="ECO:0007669"/>
    <property type="project" value="TreeGrafter"/>
</dbReference>
<keyword evidence="2" id="KW-0812">Transmembrane</keyword>
<dbReference type="GO" id="GO:0098797">
    <property type="term" value="C:plasma membrane protein complex"/>
    <property type="evidence" value="ECO:0007669"/>
    <property type="project" value="TreeGrafter"/>
</dbReference>
<comment type="caution">
    <text evidence="4">The sequence shown here is derived from an EMBL/GenBank/DDBJ whole genome shotgun (WGS) entry which is preliminary data.</text>
</comment>
<evidence type="ECO:0000259" key="3">
    <source>
        <dbReference type="Pfam" id="PF03544"/>
    </source>
</evidence>